<protein>
    <submittedName>
        <fullName evidence="1">Uncharacterized protein</fullName>
    </submittedName>
</protein>
<dbReference type="AlphaFoldDB" id="A0A410RT16"/>
<evidence type="ECO:0000313" key="1">
    <source>
        <dbReference type="EMBL" id="QAT85038.1"/>
    </source>
</evidence>
<gene>
    <name evidence="1" type="ORF">EJ065_3477</name>
</gene>
<sequence length="166" mass="18119">MPSKNVSLLPQYESLRGQLQHALVVDAHAGELLHCLRTLDVHLAGHVPSNVVAATTPHAEIAFAWYPENAALSLYLYCNDVPVPGGKGIFTGGRLFVPIPASMLKPAGTENELVAIMRFLSGGWKYQLWVDVSGQRKLLDQGRDNDPGKPNDDSFIRTVRFGGKQS</sequence>
<proteinExistence type="predicted"/>
<evidence type="ECO:0000313" key="2">
    <source>
        <dbReference type="Proteomes" id="UP000288758"/>
    </source>
</evidence>
<dbReference type="Proteomes" id="UP000288758">
    <property type="component" value="Chromosome"/>
</dbReference>
<dbReference type="RefSeq" id="WP_128796869.1">
    <property type="nucleotide sequence ID" value="NZ_CP034669.1"/>
</dbReference>
<reference evidence="1 2" key="1">
    <citation type="submission" date="2018-12" db="EMBL/GenBank/DDBJ databases">
        <title>Complete Genome Sequence of the Corallopyronin A producing Myxobacterium Corallococcus coralloides B035.</title>
        <authorList>
            <person name="Bouhired S.M."/>
            <person name="Rupp O."/>
            <person name="Blom J."/>
            <person name="Schaeberle T.F."/>
            <person name="Kehraus S."/>
            <person name="Schiefer A."/>
            <person name="Pfarr K."/>
            <person name="Goesmann A."/>
            <person name="Hoerauf A."/>
            <person name="Koenig G.M."/>
        </authorList>
    </citation>
    <scope>NUCLEOTIDE SEQUENCE [LARGE SCALE GENOMIC DNA]</scope>
    <source>
        <strain evidence="1 2">B035</strain>
    </source>
</reference>
<accession>A0A410RT16</accession>
<dbReference type="EMBL" id="CP034669">
    <property type="protein sequence ID" value="QAT85038.1"/>
    <property type="molecule type" value="Genomic_DNA"/>
</dbReference>
<name>A0A410RT16_CORCK</name>
<organism evidence="1 2">
    <name type="scientific">Corallococcus coralloides</name>
    <name type="common">Myxococcus coralloides</name>
    <dbReference type="NCBI Taxonomy" id="184914"/>
    <lineage>
        <taxon>Bacteria</taxon>
        <taxon>Pseudomonadati</taxon>
        <taxon>Myxococcota</taxon>
        <taxon>Myxococcia</taxon>
        <taxon>Myxococcales</taxon>
        <taxon>Cystobacterineae</taxon>
        <taxon>Myxococcaceae</taxon>
        <taxon>Corallococcus</taxon>
    </lineage>
</organism>